<evidence type="ECO:0000313" key="2">
    <source>
        <dbReference type="Proteomes" id="UP000032522"/>
    </source>
</evidence>
<name>A0A0D8BVQ2_GEOKU</name>
<reference evidence="1 2" key="1">
    <citation type="submission" date="2015-01" db="EMBL/GenBank/DDBJ databases">
        <authorList>
            <person name="Filippidou S."/>
            <person name="Jeanneret N."/>
            <person name="Russel-Delif L."/>
            <person name="Junier T."/>
            <person name="Wunderlin T."/>
            <person name="Molina V."/>
            <person name="Johnson S.L."/>
            <person name="Davenport K.W."/>
            <person name="Chain P.S."/>
            <person name="Dorador C."/>
            <person name="Junier P."/>
        </authorList>
    </citation>
    <scope>NUCLEOTIDE SEQUENCE [LARGE SCALE GENOMIC DNA]</scope>
    <source>
        <strain evidence="1 2">Et7/4</strain>
    </source>
</reference>
<dbReference type="PATRIC" id="fig|1462.6.peg.3253"/>
<accession>A0A0D8BVQ2</accession>
<dbReference type="EMBL" id="JYBP01000003">
    <property type="protein sequence ID" value="KJE27477.1"/>
    <property type="molecule type" value="Genomic_DNA"/>
</dbReference>
<sequence length="33" mass="3928">MMNFIQIIVLAICIYNLPEVFKDFLRTLKGVKR</sequence>
<proteinExistence type="predicted"/>
<dbReference type="Proteomes" id="UP000032522">
    <property type="component" value="Unassembled WGS sequence"/>
</dbReference>
<dbReference type="AlphaFoldDB" id="A0A0D8BVQ2"/>
<comment type="caution">
    <text evidence="1">The sequence shown here is derived from an EMBL/GenBank/DDBJ whole genome shotgun (WGS) entry which is preliminary data.</text>
</comment>
<organism evidence="1 2">
    <name type="scientific">Geobacillus kaustophilus</name>
    <dbReference type="NCBI Taxonomy" id="1462"/>
    <lineage>
        <taxon>Bacteria</taxon>
        <taxon>Bacillati</taxon>
        <taxon>Bacillota</taxon>
        <taxon>Bacilli</taxon>
        <taxon>Bacillales</taxon>
        <taxon>Anoxybacillaceae</taxon>
        <taxon>Geobacillus</taxon>
        <taxon>Geobacillus thermoleovorans group</taxon>
    </lineage>
</organism>
<protein>
    <submittedName>
        <fullName evidence="1">Uncharacterized protein</fullName>
    </submittedName>
</protein>
<evidence type="ECO:0000313" key="1">
    <source>
        <dbReference type="EMBL" id="KJE27477.1"/>
    </source>
</evidence>
<gene>
    <name evidence="1" type="ORF">LG52_2976</name>
</gene>